<comment type="catalytic activity">
    <reaction evidence="1">
        <text>S-ubiquitinyl-[E1 ubiquitin-activating enzyme]-L-cysteine + [E2 ubiquitin-conjugating enzyme]-L-cysteine = [E1 ubiquitin-activating enzyme]-L-cysteine + S-ubiquitinyl-[E2 ubiquitin-conjugating enzyme]-L-cysteine.</text>
        <dbReference type="EC" id="2.3.2.23"/>
    </reaction>
</comment>
<dbReference type="Gene3D" id="3.10.110.10">
    <property type="entry name" value="Ubiquitin Conjugating Enzyme"/>
    <property type="match status" value="1"/>
</dbReference>
<feature type="active site" description="Glycyl thioester intermediate" evidence="7">
    <location>
        <position position="85"/>
    </location>
</feature>
<dbReference type="GO" id="GO:0061631">
    <property type="term" value="F:ubiquitin conjugating enzyme activity"/>
    <property type="evidence" value="ECO:0007669"/>
    <property type="project" value="UniProtKB-EC"/>
</dbReference>
<feature type="coiled-coil region" evidence="8">
    <location>
        <begin position="472"/>
        <end position="499"/>
    </location>
</feature>
<sequence length="545" mass="60588">MALKRINKELQDLGRDPPANCSAGPVGDDLFHWQATIMGPEDSPYAGGVFFLNIYFPADYPFKPPKVNFTTRIYHCNINANGGICLDILKDQWSPALTISKVLLSICSLLTDANPDDPLVPEIAQEISVALSGDDATELSLDDVLARFPTTDPSILDALADYIFDAIKIEDGLFCGRINKCRDGVCRVRLLHDHHVEKMAPCGESFCQTAFVFSSHLKGCKADVCPFCVRVKQRRLLCKLRWLEHLTSQRAITVNERKKEGATAELEELNRLVVDNRLPIFNFPVYMWHIEDPVVVKAEQTAAVDDTEAPAPPPEAADANSMYIADLNASGAQDHIARLVSAVGVDDASATDRKKLEDAIQLAFNIVDASYCSPVKASRCLLACQSILVHLQHHVNLQVCQAPLCQQVEFHFAHLSACSASSSCQQCEYCLRVSEYEYARAIEFMESEQLEAKAKVQSLVSAITRSLHSDPVNEREQNVMQLEDELQQTEEHARVLMEKLGRTAGKLRRVRRRIQSHPRGITSIGHQALPRHFIKTRGSSAAKSN</sequence>
<evidence type="ECO:0000256" key="1">
    <source>
        <dbReference type="ARBA" id="ARBA00000485"/>
    </source>
</evidence>
<keyword evidence="6" id="KW-0067">ATP-binding</keyword>
<dbReference type="AlphaFoldDB" id="A0AAD5Q7H0"/>
<keyword evidence="5" id="KW-0833">Ubl conjugation pathway</keyword>
<accession>A0AAD5Q7H0</accession>
<keyword evidence="4" id="KW-0547">Nucleotide-binding</keyword>
<comment type="pathway">
    <text evidence="2">Protein modification; protein ubiquitination.</text>
</comment>
<dbReference type="Pfam" id="PF00179">
    <property type="entry name" value="UQ_con"/>
    <property type="match status" value="1"/>
</dbReference>
<keyword evidence="8" id="KW-0175">Coiled coil</keyword>
<evidence type="ECO:0000256" key="4">
    <source>
        <dbReference type="ARBA" id="ARBA00022741"/>
    </source>
</evidence>
<proteinExistence type="predicted"/>
<evidence type="ECO:0000256" key="3">
    <source>
        <dbReference type="ARBA" id="ARBA00022679"/>
    </source>
</evidence>
<dbReference type="InterPro" id="IPR016135">
    <property type="entry name" value="UBQ-conjugating_enzyme/RWD"/>
</dbReference>
<reference evidence="10" key="1">
    <citation type="submission" date="2021-12" db="EMBL/GenBank/DDBJ databases">
        <title>Prjna785345.</title>
        <authorList>
            <person name="Rujirawat T."/>
            <person name="Krajaejun T."/>
        </authorList>
    </citation>
    <scope>NUCLEOTIDE SEQUENCE</scope>
    <source>
        <strain evidence="10">Pi057C3</strain>
    </source>
</reference>
<dbReference type="CDD" id="cd23792">
    <property type="entry name" value="UBCc_UBE2D"/>
    <property type="match status" value="1"/>
</dbReference>
<dbReference type="InterPro" id="IPR023313">
    <property type="entry name" value="UBQ-conjugating_AS"/>
</dbReference>
<dbReference type="Proteomes" id="UP001209570">
    <property type="component" value="Unassembled WGS sequence"/>
</dbReference>
<dbReference type="GO" id="GO:0005524">
    <property type="term" value="F:ATP binding"/>
    <property type="evidence" value="ECO:0007669"/>
    <property type="project" value="UniProtKB-KW"/>
</dbReference>
<dbReference type="PROSITE" id="PS50127">
    <property type="entry name" value="UBC_2"/>
    <property type="match status" value="1"/>
</dbReference>
<dbReference type="InterPro" id="IPR000608">
    <property type="entry name" value="UBC"/>
</dbReference>
<evidence type="ECO:0000256" key="6">
    <source>
        <dbReference type="ARBA" id="ARBA00022840"/>
    </source>
</evidence>
<dbReference type="EMBL" id="JAKCXM010000087">
    <property type="protein sequence ID" value="KAJ0403164.1"/>
    <property type="molecule type" value="Genomic_DNA"/>
</dbReference>
<protein>
    <recommendedName>
        <fullName evidence="9">UBC core domain-containing protein</fullName>
    </recommendedName>
</protein>
<organism evidence="10 11">
    <name type="scientific">Pythium insidiosum</name>
    <name type="common">Pythiosis disease agent</name>
    <dbReference type="NCBI Taxonomy" id="114742"/>
    <lineage>
        <taxon>Eukaryota</taxon>
        <taxon>Sar</taxon>
        <taxon>Stramenopiles</taxon>
        <taxon>Oomycota</taxon>
        <taxon>Peronosporomycetes</taxon>
        <taxon>Pythiales</taxon>
        <taxon>Pythiaceae</taxon>
        <taxon>Pythium</taxon>
    </lineage>
</organism>
<gene>
    <name evidence="10" type="ORF">P43SY_005158</name>
</gene>
<dbReference type="PANTHER" id="PTHR24068">
    <property type="entry name" value="UBIQUITIN-CONJUGATING ENZYME E2"/>
    <property type="match status" value="1"/>
</dbReference>
<evidence type="ECO:0000256" key="5">
    <source>
        <dbReference type="ARBA" id="ARBA00022786"/>
    </source>
</evidence>
<keyword evidence="3" id="KW-0808">Transferase</keyword>
<dbReference type="SMART" id="SM00212">
    <property type="entry name" value="UBCc"/>
    <property type="match status" value="1"/>
</dbReference>
<comment type="caution">
    <text evidence="10">The sequence shown here is derived from an EMBL/GenBank/DDBJ whole genome shotgun (WGS) entry which is preliminary data.</text>
</comment>
<evidence type="ECO:0000256" key="7">
    <source>
        <dbReference type="PROSITE-ProRule" id="PRU10133"/>
    </source>
</evidence>
<evidence type="ECO:0000313" key="11">
    <source>
        <dbReference type="Proteomes" id="UP001209570"/>
    </source>
</evidence>
<dbReference type="FunFam" id="3.10.110.10:FF:000101">
    <property type="entry name" value="Ubiquitin-conjugating enzyme E2 D2"/>
    <property type="match status" value="1"/>
</dbReference>
<evidence type="ECO:0000256" key="8">
    <source>
        <dbReference type="SAM" id="Coils"/>
    </source>
</evidence>
<dbReference type="PROSITE" id="PS00183">
    <property type="entry name" value="UBC_1"/>
    <property type="match status" value="1"/>
</dbReference>
<evidence type="ECO:0000259" key="9">
    <source>
        <dbReference type="PROSITE" id="PS50127"/>
    </source>
</evidence>
<keyword evidence="11" id="KW-1185">Reference proteome</keyword>
<name>A0AAD5Q7H0_PYTIN</name>
<evidence type="ECO:0000313" key="10">
    <source>
        <dbReference type="EMBL" id="KAJ0403164.1"/>
    </source>
</evidence>
<evidence type="ECO:0000256" key="2">
    <source>
        <dbReference type="ARBA" id="ARBA00004906"/>
    </source>
</evidence>
<dbReference type="SUPFAM" id="SSF54495">
    <property type="entry name" value="UBC-like"/>
    <property type="match status" value="1"/>
</dbReference>
<feature type="domain" description="UBC core" evidence="9">
    <location>
        <begin position="1"/>
        <end position="150"/>
    </location>
</feature>